<keyword evidence="5" id="KW-0119">Carbohydrate metabolism</keyword>
<keyword evidence="2" id="KW-0964">Secreted</keyword>
<dbReference type="EMBL" id="BAABJQ010000012">
    <property type="protein sequence ID" value="GAA5189469.1"/>
    <property type="molecule type" value="Genomic_DNA"/>
</dbReference>
<keyword evidence="3 9" id="KW-0732">Signal</keyword>
<evidence type="ECO:0000256" key="7">
    <source>
        <dbReference type="ARBA" id="ARBA00023326"/>
    </source>
</evidence>
<accession>A0ABP9S1S5</accession>
<keyword evidence="7" id="KW-0624">Polysaccharide degradation</keyword>
<keyword evidence="11" id="KW-1185">Reference proteome</keyword>
<evidence type="ECO:0000256" key="3">
    <source>
        <dbReference type="ARBA" id="ARBA00022729"/>
    </source>
</evidence>
<evidence type="ECO:0000256" key="6">
    <source>
        <dbReference type="ARBA" id="ARBA00023295"/>
    </source>
</evidence>
<comment type="caution">
    <text evidence="10">The sequence shown here is derived from an EMBL/GenBank/DDBJ whole genome shotgun (WGS) entry which is preliminary data.</text>
</comment>
<feature type="region of interest" description="Disordered" evidence="8">
    <location>
        <begin position="249"/>
        <end position="292"/>
    </location>
</feature>
<keyword evidence="4" id="KW-0378">Hydrolase</keyword>
<evidence type="ECO:0000256" key="4">
    <source>
        <dbReference type="ARBA" id="ARBA00022801"/>
    </source>
</evidence>
<dbReference type="PANTHER" id="PTHR42061">
    <property type="entry name" value="ENDO-CHITOSANASE"/>
    <property type="match status" value="1"/>
</dbReference>
<evidence type="ECO:0000256" key="2">
    <source>
        <dbReference type="ARBA" id="ARBA00022525"/>
    </source>
</evidence>
<feature type="compositionally biased region" description="Low complexity" evidence="8">
    <location>
        <begin position="271"/>
        <end position="282"/>
    </location>
</feature>
<feature type="compositionally biased region" description="Low complexity" evidence="8">
    <location>
        <begin position="47"/>
        <end position="58"/>
    </location>
</feature>
<feature type="chain" id="PRO_5045631996" description="Chitosanase of glycosyl hydrolase group 75" evidence="9">
    <location>
        <begin position="20"/>
        <end position="292"/>
    </location>
</feature>
<dbReference type="Pfam" id="PF07335">
    <property type="entry name" value="Glyco_hydro_75"/>
    <property type="match status" value="1"/>
</dbReference>
<reference evidence="11" key="1">
    <citation type="journal article" date="2019" name="Int. J. Syst. Evol. Microbiol.">
        <title>The Global Catalogue of Microorganisms (GCM) 10K type strain sequencing project: providing services to taxonomists for standard genome sequencing and annotation.</title>
        <authorList>
            <consortium name="The Broad Institute Genomics Platform"/>
            <consortium name="The Broad Institute Genome Sequencing Center for Infectious Disease"/>
            <person name="Wu L."/>
            <person name="Ma J."/>
        </authorList>
    </citation>
    <scope>NUCLEOTIDE SEQUENCE [LARGE SCALE GENOMIC DNA]</scope>
    <source>
        <strain evidence="11">JCM 18304</strain>
    </source>
</reference>
<evidence type="ECO:0000256" key="8">
    <source>
        <dbReference type="SAM" id="MobiDB-lite"/>
    </source>
</evidence>
<dbReference type="Proteomes" id="UP001501570">
    <property type="component" value="Unassembled WGS sequence"/>
</dbReference>
<feature type="region of interest" description="Disordered" evidence="8">
    <location>
        <begin position="33"/>
        <end position="59"/>
    </location>
</feature>
<dbReference type="InterPro" id="IPR009939">
    <property type="entry name" value="Chitosanase_fungal"/>
</dbReference>
<protein>
    <recommendedName>
        <fullName evidence="12">Chitosanase of glycosyl hydrolase group 75</fullName>
    </recommendedName>
</protein>
<proteinExistence type="predicted"/>
<feature type="compositionally biased region" description="Low complexity" evidence="8">
    <location>
        <begin position="252"/>
        <end position="264"/>
    </location>
</feature>
<sequence length="292" mass="30259">MKPLHLRLLACGAAATVLAAGMALGIAMSPNGPLSHPSHSADRPDRGAPSAPGRGAPGVPTAAQLLAKTRDCDPVSRGRYAMREGGRKKVAVCQTDSVYYWTSDMAIDCDGVPTDECNPDTDSSFSEGTNFETSTGDYFTADLTRYFVIPLPSYRFDYEEAGIEPGCVAAVIYQNQVVYAVFADLGPADIIGEASYATAEALGVETDPSVGGTAGPVTFIVFPDAVPDPVEENSVITRVGMAAARSFLGTSEPAPAEPARTTARPAKRTAVEAAPGATGTVAEAEEAEVPAP</sequence>
<dbReference type="RefSeq" id="WP_345632016.1">
    <property type="nucleotide sequence ID" value="NZ_BAABJQ010000012.1"/>
</dbReference>
<feature type="signal peptide" evidence="9">
    <location>
        <begin position="1"/>
        <end position="19"/>
    </location>
</feature>
<comment type="subcellular location">
    <subcellularLocation>
        <location evidence="1">Secreted</location>
    </subcellularLocation>
</comment>
<gene>
    <name evidence="10" type="ORF">GCM10023322_42380</name>
</gene>
<evidence type="ECO:0008006" key="12">
    <source>
        <dbReference type="Google" id="ProtNLM"/>
    </source>
</evidence>
<evidence type="ECO:0000256" key="1">
    <source>
        <dbReference type="ARBA" id="ARBA00004613"/>
    </source>
</evidence>
<evidence type="ECO:0000256" key="5">
    <source>
        <dbReference type="ARBA" id="ARBA00023277"/>
    </source>
</evidence>
<evidence type="ECO:0000313" key="10">
    <source>
        <dbReference type="EMBL" id="GAA5189469.1"/>
    </source>
</evidence>
<feature type="compositionally biased region" description="Acidic residues" evidence="8">
    <location>
        <begin position="283"/>
        <end position="292"/>
    </location>
</feature>
<evidence type="ECO:0000313" key="11">
    <source>
        <dbReference type="Proteomes" id="UP001501570"/>
    </source>
</evidence>
<organism evidence="10 11">
    <name type="scientific">Rugosimonospora acidiphila</name>
    <dbReference type="NCBI Taxonomy" id="556531"/>
    <lineage>
        <taxon>Bacteria</taxon>
        <taxon>Bacillati</taxon>
        <taxon>Actinomycetota</taxon>
        <taxon>Actinomycetes</taxon>
        <taxon>Micromonosporales</taxon>
        <taxon>Micromonosporaceae</taxon>
        <taxon>Rugosimonospora</taxon>
    </lineage>
</organism>
<keyword evidence="6" id="KW-0326">Glycosidase</keyword>
<evidence type="ECO:0000256" key="9">
    <source>
        <dbReference type="SAM" id="SignalP"/>
    </source>
</evidence>
<dbReference type="PANTHER" id="PTHR42061:SF6">
    <property type="entry name" value="ENDO-CHITOSANASE"/>
    <property type="match status" value="1"/>
</dbReference>
<name>A0ABP9S1S5_9ACTN</name>